<dbReference type="Pfam" id="PF00501">
    <property type="entry name" value="AMP-binding"/>
    <property type="match status" value="3"/>
</dbReference>
<reference evidence="8" key="1">
    <citation type="journal article" date="2019" name="Int. J. Syst. Evol. Microbiol.">
        <title>The Global Catalogue of Microorganisms (GCM) 10K type strain sequencing project: providing services to taxonomists for standard genome sequencing and annotation.</title>
        <authorList>
            <consortium name="The Broad Institute Genomics Platform"/>
            <consortium name="The Broad Institute Genome Sequencing Center for Infectious Disease"/>
            <person name="Wu L."/>
            <person name="Ma J."/>
        </authorList>
    </citation>
    <scope>NUCLEOTIDE SEQUENCE [LARGE SCALE GENOMIC DNA]</scope>
    <source>
        <strain evidence="8">CGMCC 4.7400</strain>
    </source>
</reference>
<dbReference type="Gene3D" id="3.40.50.12780">
    <property type="entry name" value="N-terminal domain of ligase-like"/>
    <property type="match status" value="1"/>
</dbReference>
<evidence type="ECO:0000256" key="2">
    <source>
        <dbReference type="ARBA" id="ARBA00022450"/>
    </source>
</evidence>
<accession>A0ABW2WJ64</accession>
<protein>
    <submittedName>
        <fullName evidence="7">Amino acid adenylation domain-containing protein</fullName>
    </submittedName>
</protein>
<dbReference type="NCBIfam" id="NF003417">
    <property type="entry name" value="PRK04813.1"/>
    <property type="match status" value="3"/>
</dbReference>
<dbReference type="SUPFAM" id="SSF47336">
    <property type="entry name" value="ACP-like"/>
    <property type="match status" value="3"/>
</dbReference>
<dbReference type="RefSeq" id="WP_381617372.1">
    <property type="nucleotide sequence ID" value="NZ_JBHTEB010000001.1"/>
</dbReference>
<dbReference type="NCBIfam" id="TIGR01746">
    <property type="entry name" value="Thioester-redct"/>
    <property type="match status" value="1"/>
</dbReference>
<keyword evidence="2" id="KW-0596">Phosphopantetheine</keyword>
<dbReference type="InterPro" id="IPR023213">
    <property type="entry name" value="CAT-like_dom_sf"/>
</dbReference>
<feature type="region of interest" description="Disordered" evidence="5">
    <location>
        <begin position="3344"/>
        <end position="3364"/>
    </location>
</feature>
<dbReference type="Gene3D" id="3.30.300.30">
    <property type="match status" value="3"/>
</dbReference>
<dbReference type="Proteomes" id="UP001597023">
    <property type="component" value="Unassembled WGS sequence"/>
</dbReference>
<dbReference type="NCBIfam" id="TIGR01733">
    <property type="entry name" value="AA-adenyl-dom"/>
    <property type="match status" value="3"/>
</dbReference>
<dbReference type="Pfam" id="PF00550">
    <property type="entry name" value="PP-binding"/>
    <property type="match status" value="3"/>
</dbReference>
<dbReference type="PANTHER" id="PTHR45527:SF1">
    <property type="entry name" value="FATTY ACID SYNTHASE"/>
    <property type="match status" value="1"/>
</dbReference>
<dbReference type="InterPro" id="IPR020806">
    <property type="entry name" value="PKS_PP-bd"/>
</dbReference>
<dbReference type="SMART" id="SM00823">
    <property type="entry name" value="PKS_PP"/>
    <property type="match status" value="3"/>
</dbReference>
<dbReference type="Gene3D" id="3.40.50.720">
    <property type="entry name" value="NAD(P)-binding Rossmann-like Domain"/>
    <property type="match status" value="1"/>
</dbReference>
<dbReference type="InterPro" id="IPR010071">
    <property type="entry name" value="AA_adenyl_dom"/>
</dbReference>
<dbReference type="InterPro" id="IPR010080">
    <property type="entry name" value="Thioester_reductase-like_dom"/>
</dbReference>
<dbReference type="InterPro" id="IPR036291">
    <property type="entry name" value="NAD(P)-bd_dom_sf"/>
</dbReference>
<dbReference type="SUPFAM" id="SSF51735">
    <property type="entry name" value="NAD(P)-binding Rossmann-fold domains"/>
    <property type="match status" value="1"/>
</dbReference>
<evidence type="ECO:0000313" key="8">
    <source>
        <dbReference type="Proteomes" id="UP001597023"/>
    </source>
</evidence>
<organism evidence="7 8">
    <name type="scientific">Streptomyces flavalbus</name>
    <dbReference type="NCBI Taxonomy" id="2665155"/>
    <lineage>
        <taxon>Bacteria</taxon>
        <taxon>Bacillati</taxon>
        <taxon>Actinomycetota</taxon>
        <taxon>Actinomycetes</taxon>
        <taxon>Kitasatosporales</taxon>
        <taxon>Streptomycetaceae</taxon>
        <taxon>Streptomyces</taxon>
    </lineage>
</organism>
<feature type="region of interest" description="Disordered" evidence="5">
    <location>
        <begin position="959"/>
        <end position="978"/>
    </location>
</feature>
<dbReference type="CDD" id="cd19531">
    <property type="entry name" value="LCL_NRPS-like"/>
    <property type="match status" value="3"/>
</dbReference>
<dbReference type="PROSITE" id="PS00012">
    <property type="entry name" value="PHOSPHOPANTETHEINE"/>
    <property type="match status" value="2"/>
</dbReference>
<proteinExistence type="predicted"/>
<dbReference type="InterPro" id="IPR013120">
    <property type="entry name" value="FAR_NAD-bd"/>
</dbReference>
<dbReference type="SUPFAM" id="SSF52777">
    <property type="entry name" value="CoA-dependent acyltransferases"/>
    <property type="match status" value="6"/>
</dbReference>
<dbReference type="Gene3D" id="1.10.1200.10">
    <property type="entry name" value="ACP-like"/>
    <property type="match status" value="3"/>
</dbReference>
<evidence type="ECO:0000313" key="7">
    <source>
        <dbReference type="EMBL" id="MFD0319164.1"/>
    </source>
</evidence>
<keyword evidence="8" id="KW-1185">Reference proteome</keyword>
<dbReference type="Gene3D" id="2.30.38.10">
    <property type="entry name" value="Luciferase, Domain 3"/>
    <property type="match status" value="2"/>
</dbReference>
<evidence type="ECO:0000256" key="4">
    <source>
        <dbReference type="ARBA" id="ARBA00022598"/>
    </source>
</evidence>
<gene>
    <name evidence="7" type="ORF">ACFQZ6_34105</name>
</gene>
<dbReference type="EMBL" id="JBHTEB010000001">
    <property type="protein sequence ID" value="MFD0319164.1"/>
    <property type="molecule type" value="Genomic_DNA"/>
</dbReference>
<comment type="caution">
    <text evidence="7">The sequence shown here is derived from an EMBL/GenBank/DDBJ whole genome shotgun (WGS) entry which is preliminary data.</text>
</comment>
<feature type="region of interest" description="Disordered" evidence="5">
    <location>
        <begin position="3157"/>
        <end position="3178"/>
    </location>
</feature>
<comment type="cofactor">
    <cofactor evidence="1">
        <name>pantetheine 4'-phosphate</name>
        <dbReference type="ChEBI" id="CHEBI:47942"/>
    </cofactor>
</comment>
<dbReference type="SUPFAM" id="SSF56801">
    <property type="entry name" value="Acetyl-CoA synthetase-like"/>
    <property type="match status" value="3"/>
</dbReference>
<dbReference type="PROSITE" id="PS00455">
    <property type="entry name" value="AMP_BINDING"/>
    <property type="match status" value="3"/>
</dbReference>
<dbReference type="InterPro" id="IPR000873">
    <property type="entry name" value="AMP-dep_synth/lig_dom"/>
</dbReference>
<dbReference type="InterPro" id="IPR042099">
    <property type="entry name" value="ANL_N_sf"/>
</dbReference>
<dbReference type="InterPro" id="IPR036736">
    <property type="entry name" value="ACP-like_sf"/>
</dbReference>
<evidence type="ECO:0000256" key="1">
    <source>
        <dbReference type="ARBA" id="ARBA00001957"/>
    </source>
</evidence>
<dbReference type="Pfam" id="PF00668">
    <property type="entry name" value="Condensation"/>
    <property type="match status" value="3"/>
</dbReference>
<dbReference type="InterPro" id="IPR009081">
    <property type="entry name" value="PP-bd_ACP"/>
</dbReference>
<evidence type="ECO:0000256" key="5">
    <source>
        <dbReference type="SAM" id="MobiDB-lite"/>
    </source>
</evidence>
<name>A0ABW2WJ64_9ACTN</name>
<dbReference type="Pfam" id="PF07993">
    <property type="entry name" value="NAD_binding_4"/>
    <property type="match status" value="1"/>
</dbReference>
<keyword evidence="3" id="KW-0597">Phosphoprotein</keyword>
<keyword evidence="4" id="KW-0436">Ligase</keyword>
<dbReference type="Gene3D" id="3.30.559.30">
    <property type="entry name" value="Nonribosomal peptide synthetase, condensation domain"/>
    <property type="match status" value="3"/>
</dbReference>
<dbReference type="Gene3D" id="3.30.559.10">
    <property type="entry name" value="Chloramphenicol acetyltransferase-like domain"/>
    <property type="match status" value="3"/>
</dbReference>
<feature type="domain" description="Carrier" evidence="6">
    <location>
        <begin position="974"/>
        <end position="1049"/>
    </location>
</feature>
<dbReference type="InterPro" id="IPR006162">
    <property type="entry name" value="Ppantetheine_attach_site"/>
</dbReference>
<dbReference type="PANTHER" id="PTHR45527">
    <property type="entry name" value="NONRIBOSOMAL PEPTIDE SYNTHETASE"/>
    <property type="match status" value="1"/>
</dbReference>
<evidence type="ECO:0000256" key="3">
    <source>
        <dbReference type="ARBA" id="ARBA00022553"/>
    </source>
</evidence>
<dbReference type="PROSITE" id="PS50075">
    <property type="entry name" value="CARRIER"/>
    <property type="match status" value="3"/>
</dbReference>
<dbReference type="Pfam" id="PF13193">
    <property type="entry name" value="AMP-binding_C"/>
    <property type="match status" value="3"/>
</dbReference>
<dbReference type="InterPro" id="IPR045851">
    <property type="entry name" value="AMP-bd_C_sf"/>
</dbReference>
<sequence>MTQDLSAAVGTELMPCSSGQHRLWLLEQLEPGSAAAHVEHVAVRMRGPLDPDALHRAVNTLVERHETLRTALVDVDGEPVQAIAPHLTVPLTRLDLTDHPADLDTVLRETVLGPFTLDRAPLFRTALVTLGPDDHAFVAAFHHAVYDQWSGSVFLRDLLTSYRGERLTELPIQYGDFAAWQRERADDARERAELDHWARRLWDLPVLDLPTDRPRPPVRAHRGATVTGEVPADVVRDLGALSKAHGATPFMTALAAFGAVLHRWSGQDDIPVGTPVAGRDRPEVQDLVGFFVNNLVLRADLSGDPSFDRLLERVRGTCLDAYAHATVPFERLVEHLAPGRDLSRSPLFQVMFVFGNVPMPATDAPGLPRLEMLRTDTGAAKFDLFFALVPRGDVMRAVLEYDTDLFDRSTAERLLDHYGRLLAAAVRRPELRLSELPLASAEEETLLREWGTGPVRELPGASVVERLLTAAADGAAVGRGSEQPHADADRVAVSCGSERLTYGELRARVDEIAARLVATGVTPGSRVAVALPRGPELVAALLGVLRAGAAYVPLDPAHPAARTRLVLDDAGPCALLTTRALRARLPADGIPAVLLLDAPAAPPPHTEPPAAFPRPDDPAYVVYTSGSTGRPKGVVVPHRALTNLLHATARTPGLTADDVLAAVTTVSFDIAALELFLPLVTGARVEVVPADEAADGERLAARLDACGATVLQATPSTFRLLLDAGWRPGGRRFTVLCGGEALPSDLAAALAATGADVWNMYGPSETTVWSTAHRVRGDEDPVPLGRPLANTVVRVAGPDGAPRPLGATGELWIGGAGLADGYLRRPELTAERFVDRPEGRWYRTGDLARYRADGRLEFLGRRDFQVKLRGFRIELGEIESVLAAHPAVREAVAQVREDVPGDPRLAAYLVLPEKPGADTVAAVRAHAVAALPAPMVPASFTVLDALPLTANRKVDRAALPPPGAAAVPHRSAEPPRTHAEREVARVWCDVLGLDTVSVHDDFFALGGHSLLAARAAARLRARFGIDLPARAVFQHPVLADLAAALPTPDEHTAATAAVPALDRVPEASGPHAGACLLPASFQQRRVWFLHQLDPDSAAAYVMHGAQRLDGPLDADALRAATERLARRHETLRTSFTVQGDEPVQVVHPDPVPLFELVDLTDRPDDARRVLRERATAPFDLAAPPLARVTLLRLAPDRHVLQLVVHHAVCDRLTVDVLTRELAAAYPGEQSALPELPVQYGDYAAWQQRWLAGPEPARQVEHWRERLAGLPVLDLPTDAPRPAAPRHTGATATHDLPPDLVRRLTALAERHDATLFMVLLAGYAVLLSRWSGQDDFAIGTPIDSRTRPELENLVGYLTNNLVLRARLDGDPTVAELLARVRETCLDAYAHADVPFEKLVEELRPDRDLARSPLFQAMFIAVHLDAPGLALPGVRAEPLPPAAESAKYELTFTAYPHDGGQRVVAEYRTDLFQAATVERMLRQYATVLDALCDADRPVAALDVLPADERALLTRWGTGPALDIPATSLPGLLAPSFAAHADRIAVADGDQRLTYAELDARANQLARALRAEGAGPGTFVALFLERRPDLLVALLGVLRSGAAYVPTEVNFPAERLRYLLEDSGAALVLTHAHLADALPDTKARVLRLDADWPAVARESTDPLPDGPGPDDLAYVIYTSGSTGRPKGVALPHRPVVNFLLSMAEEPGVRAGDVVAAANTVSCDMPVLDLYLPLLCGARVETVPLADVLDGERLSERLRAAGVTYLQGTPTTWRLLQEVGWTPPPGFTALAGAEKVPADLAHWLTGTGATVWHLYGPTETTVWSTVHQVGPDDDPLPLGHPVANTDLLVLDTARRRTPVGVPGELYIGGDGLADGYLHRPDLTGQRFVPDPRDPDRRLYRTGDLVRYTPDGALRFLGRTDFQVKLRGFRVELGEIETLLRDHPDVRDAVVTVREDTPGDPRLVGYVVLERPVPHGPLLADLDERARTRLPAHMVPAALMVLDELPLTLNRNKVDRSRLPAPGARQRTGRGGYVAPRDHRERAVAAVWADLLDLDRVGVHDDFFALGGHSLLATRLVTALRAATGGPFTVRSVFERPTVAAQAELLTAGAQAPQAPIPVRDRDPGPHTLLPASAQQRRVWFLDRLAPHSAGAYLMRGALRLRGRLDVAALQAAVDLLVARHEALRTGLVTVDGAPAQRVARRAHLPLRHVDLTAVPADRREDDLRALLRQEAERPLPLDRAPLARITLVRLSEREHVLAVVTHHAVSDRLSTEIMVRELAAAYAALTRDTTPDLPAPPLQYGDYAAWQERRLTGAHLAEQVAHWKRRLDGVPPLDLPTDRPRPTRQTYRGATRSTALPRALADALGQLAATEDATPFMALLTAFGALLHRLSGQPDFAVGTPDSGRTHPQLEGVLGYFAHTLALRCDASGRPSFRTLLRRLRDTCLDAYDHAEVPFERLVEELRPARDPSRSPLFQVLFILMPLPAPALNLPGVVAEQVDMPGGGAKFDLTLIVQPGADGADDRLHLEYNADLYDDATARRLLDRFLTLATSAAARPDAPLTDLPLLSAAETEALDTWGTGAPLATPPGPSVVARFAAQAARAPERPAVRCAERSLTYGELDAAADQLARRLRARGAGPGGRVVLATERSADLFVALYGILRTGAAYVPVDPAQPAARLRALLAASAADLLVTTTATAGSLPDGVPCPVVLLDDPDPAPVPDLAPAPDPGPDDLAYVIHTSGSTGRPKGVEITHGALGRLLDNLTGLGWTGPDDRMAAPTTPAFDLSVPDLFLPLANGAAIEVIPPAETRDGAAFARRLRDTGVTVMQATPTTWHLLLDAGWRPPARFTAVCGGEPVPADLARRLLDAGAAVWHMYGPTEATVWATAHRVTGTEPRLPLGHPLPGVRLRVADPDGRLVPAGVTGELWLAGPQLARGYHADEEQTRRRFVTRDGSRWYRTGDLVRYRADGALEFVGRDDTQIKLRGHRVELGEIEAVLTGHPEVAQAVVTPYEATPGDQRLVAHLVPAAPGALTDGGRDVLRAAAARLPSYMVPSAATVLDRLPLTAHRKVDRAALPAPAAPRTGGAGPATPTERRLTTLFAEALGLDTVGVHDDFFALGGHSLLAARLHDRIEREWPAAPGVRALFEHPTPAALAAVLDASGRDAHPDPAATGQRTAEEARPDTDVTLDDAIRPTGSGPEVWPPREILLTGATGFLGAFLLARLLTDTTATVHCLVRAADPEAARRRLVDHLTALDLWDPTWADRVIPVPGDLAAPRLGLPAHQFQALATRADLVVHGGAVVNYALPYRDLRAANVHGTRELLRLACAERTTPVHLVSSRAVFGRARGGAPLRETDLPPTPPYDDNGYSQSKWTSERLAREAGSRGLPVAVHRPGRIAGDSRTGRWQSQDVACHLMRACARTGLVPDTALATDLIPVEQLAGAITALALRRDALGETFHYAPAAKTPLRLLADALPLAGHPARLVPPDRWLTAVRDLVARHPSDAGLALVVQEYAPLAHPDADAFREPVHDCATTTRLLGAGAAFPAVDAPLLARYLRALTDPTT</sequence>
<dbReference type="CDD" id="cd05235">
    <property type="entry name" value="SDR_e1"/>
    <property type="match status" value="1"/>
</dbReference>
<dbReference type="Gene3D" id="3.40.50.980">
    <property type="match status" value="4"/>
</dbReference>
<dbReference type="InterPro" id="IPR001242">
    <property type="entry name" value="Condensation_dom"/>
</dbReference>
<feature type="domain" description="Carrier" evidence="6">
    <location>
        <begin position="3082"/>
        <end position="3157"/>
    </location>
</feature>
<dbReference type="InterPro" id="IPR025110">
    <property type="entry name" value="AMP-bd_C"/>
</dbReference>
<evidence type="ECO:0000259" key="6">
    <source>
        <dbReference type="PROSITE" id="PS50075"/>
    </source>
</evidence>
<dbReference type="InterPro" id="IPR020845">
    <property type="entry name" value="AMP-binding_CS"/>
</dbReference>
<feature type="domain" description="Carrier" evidence="6">
    <location>
        <begin position="2030"/>
        <end position="2105"/>
    </location>
</feature>
<feature type="region of interest" description="Disordered" evidence="5">
    <location>
        <begin position="2327"/>
        <end position="2346"/>
    </location>
</feature>